<dbReference type="NCBIfam" id="TIGR00847">
    <property type="entry name" value="ccoS"/>
    <property type="match status" value="1"/>
</dbReference>
<dbReference type="OrthoDB" id="9802763at2"/>
<proteinExistence type="predicted"/>
<name>A0A5C6RFS6_9BACT</name>
<evidence type="ECO:0000313" key="2">
    <source>
        <dbReference type="Proteomes" id="UP000321580"/>
    </source>
</evidence>
<dbReference type="PANTHER" id="PTHR41532:SF1">
    <property type="entry name" value="FIXS PROTEIN"/>
    <property type="match status" value="1"/>
</dbReference>
<sequence>MKIILLLIILSLIVALGFLGAFFWAVKDGQYDDDVSPAMRILLDDQPSENNQTTSKKS</sequence>
<protein>
    <submittedName>
        <fullName evidence="1">Cbb3-type cytochrome oxidase assembly protein CcoS</fullName>
    </submittedName>
</protein>
<dbReference type="RefSeq" id="WP_147169528.1">
    <property type="nucleotide sequence ID" value="NZ_VOOR01000079.1"/>
</dbReference>
<dbReference type="PANTHER" id="PTHR41532">
    <property type="entry name" value="FIXS PROTEIN"/>
    <property type="match status" value="1"/>
</dbReference>
<accession>A0A5C6RFS6</accession>
<evidence type="ECO:0000313" key="1">
    <source>
        <dbReference type="EMBL" id="TXB60119.1"/>
    </source>
</evidence>
<dbReference type="AlphaFoldDB" id="A0A5C6RFS6"/>
<dbReference type="InterPro" id="IPR004714">
    <property type="entry name" value="Cyt_oxidase_maturation_cbb3"/>
</dbReference>
<comment type="caution">
    <text evidence="1">The sequence shown here is derived from an EMBL/GenBank/DDBJ whole genome shotgun (WGS) entry which is preliminary data.</text>
</comment>
<dbReference type="EMBL" id="VOOR01000079">
    <property type="protein sequence ID" value="TXB60119.1"/>
    <property type="molecule type" value="Genomic_DNA"/>
</dbReference>
<organism evidence="1 2">
    <name type="scientific">Phaeodactylibacter luteus</name>
    <dbReference type="NCBI Taxonomy" id="1564516"/>
    <lineage>
        <taxon>Bacteria</taxon>
        <taxon>Pseudomonadati</taxon>
        <taxon>Bacteroidota</taxon>
        <taxon>Saprospiria</taxon>
        <taxon>Saprospirales</taxon>
        <taxon>Haliscomenobacteraceae</taxon>
        <taxon>Phaeodactylibacter</taxon>
    </lineage>
</organism>
<dbReference type="Proteomes" id="UP000321580">
    <property type="component" value="Unassembled WGS sequence"/>
</dbReference>
<keyword evidence="2" id="KW-1185">Reference proteome</keyword>
<reference evidence="1 2" key="1">
    <citation type="submission" date="2019-08" db="EMBL/GenBank/DDBJ databases">
        <title>Genome of Phaeodactylibacter luteus.</title>
        <authorList>
            <person name="Bowman J.P."/>
        </authorList>
    </citation>
    <scope>NUCLEOTIDE SEQUENCE [LARGE SCALE GENOMIC DNA]</scope>
    <source>
        <strain evidence="1 2">KCTC 42180</strain>
    </source>
</reference>
<gene>
    <name evidence="1" type="primary">ccoS</name>
    <name evidence="1" type="ORF">FRY97_20670</name>
</gene>
<dbReference type="Pfam" id="PF03597">
    <property type="entry name" value="FixS"/>
    <property type="match status" value="1"/>
</dbReference>